<dbReference type="EMBL" id="LDAU01000110">
    <property type="protein sequence ID" value="KRX05184.1"/>
    <property type="molecule type" value="Genomic_DNA"/>
</dbReference>
<dbReference type="InterPro" id="IPR017441">
    <property type="entry name" value="Protein_kinase_ATP_BS"/>
</dbReference>
<keyword evidence="10" id="KW-0418">Kinase</keyword>
<dbReference type="OMA" id="CPKIEGV"/>
<evidence type="ECO:0000256" key="8">
    <source>
        <dbReference type="SAM" id="MobiDB-lite"/>
    </source>
</evidence>
<evidence type="ECO:0000256" key="4">
    <source>
        <dbReference type="ARBA" id="ARBA00039612"/>
    </source>
</evidence>
<feature type="region of interest" description="Disordered" evidence="8">
    <location>
        <begin position="309"/>
        <end position="347"/>
    </location>
</feature>
<evidence type="ECO:0000256" key="1">
    <source>
        <dbReference type="ARBA" id="ARBA00022741"/>
    </source>
</evidence>
<keyword evidence="1 7" id="KW-0547">Nucleotide-binding</keyword>
<feature type="compositionally biased region" description="Basic residues" evidence="8">
    <location>
        <begin position="322"/>
        <end position="332"/>
    </location>
</feature>
<dbReference type="GO" id="GO:0005634">
    <property type="term" value="C:nucleus"/>
    <property type="evidence" value="ECO:0007669"/>
    <property type="project" value="TreeGrafter"/>
</dbReference>
<keyword evidence="10" id="KW-0808">Transferase</keyword>
<keyword evidence="11" id="KW-1185">Reference proteome</keyword>
<dbReference type="InParanoid" id="A0A0V0QT60"/>
<dbReference type="GO" id="GO:0005524">
    <property type="term" value="F:ATP binding"/>
    <property type="evidence" value="ECO:0007669"/>
    <property type="project" value="UniProtKB-UniRule"/>
</dbReference>
<keyword evidence="2 7" id="KW-0067">ATP-binding</keyword>
<organism evidence="10 11">
    <name type="scientific">Pseudocohnilembus persalinus</name>
    <name type="common">Ciliate</name>
    <dbReference type="NCBI Taxonomy" id="266149"/>
    <lineage>
        <taxon>Eukaryota</taxon>
        <taxon>Sar</taxon>
        <taxon>Alveolata</taxon>
        <taxon>Ciliophora</taxon>
        <taxon>Intramacronucleata</taxon>
        <taxon>Oligohymenophorea</taxon>
        <taxon>Scuticociliatia</taxon>
        <taxon>Philasterida</taxon>
        <taxon>Pseudocohnilembidae</taxon>
        <taxon>Pseudocohnilembus</taxon>
    </lineage>
</organism>
<dbReference type="InterPro" id="IPR011009">
    <property type="entry name" value="Kinase-like_dom_sf"/>
</dbReference>
<dbReference type="PROSITE" id="PS00107">
    <property type="entry name" value="PROTEIN_KINASE_ATP"/>
    <property type="match status" value="1"/>
</dbReference>
<dbReference type="Pfam" id="PF00069">
    <property type="entry name" value="Pkinase"/>
    <property type="match status" value="2"/>
</dbReference>
<evidence type="ECO:0000313" key="10">
    <source>
        <dbReference type="EMBL" id="KRX05184.1"/>
    </source>
</evidence>
<comment type="caution">
    <text evidence="10">The sequence shown here is derived from an EMBL/GenBank/DDBJ whole genome shotgun (WGS) entry which is preliminary data.</text>
</comment>
<name>A0A0V0QT60_PSEPJ</name>
<sequence>MSRSNYQVQLPKVNIERVKPQQMIAKEMNKHYILKDKLGQGTYGNVHKGFSRDEMGIGSKPYALKQFNLAQENQEKEGFPITSIREMKLLQKLDHDNILKIVEVVVQQESANILLDSEGVLKIGDFGLARSIYKPLQRALTQVVVTLFYRAPEIFLTKGLYDQKSDVWSVGCFMAELILGTQMMKSNNNSDKGQVQAIFEVCGTPNEETWPGVTKCDLWQEFKPDEEYDVDLKQRLAEILGDKLSDDGIDFLSTLLVVNPANRVSAQEALQSNYFKIDPLPCEQSELYKIAKENHDMYINSRKKMNAQDHYPLQKSQIQTSHNKKPYLKNLRKPNEQIPEPMKKIKQ</sequence>
<feature type="binding site" evidence="7">
    <location>
        <position position="65"/>
    </location>
    <ligand>
        <name>ATP</name>
        <dbReference type="ChEBI" id="CHEBI:30616"/>
    </ligand>
</feature>
<dbReference type="Gene3D" id="3.30.200.20">
    <property type="entry name" value="Phosphorylase Kinase, domain 1"/>
    <property type="match status" value="1"/>
</dbReference>
<evidence type="ECO:0000256" key="7">
    <source>
        <dbReference type="PROSITE-ProRule" id="PRU10141"/>
    </source>
</evidence>
<comment type="subunit">
    <text evidence="3">May form a complex composed of at least the catalytic subunit CRK2 and a cyclin.</text>
</comment>
<dbReference type="InterPro" id="IPR000719">
    <property type="entry name" value="Prot_kinase_dom"/>
</dbReference>
<dbReference type="AlphaFoldDB" id="A0A0V0QT60"/>
<dbReference type="OrthoDB" id="28397at2759"/>
<gene>
    <name evidence="10" type="ORF">PPERSA_06818</name>
</gene>
<dbReference type="GO" id="GO:0004674">
    <property type="term" value="F:protein serine/threonine kinase activity"/>
    <property type="evidence" value="ECO:0007669"/>
    <property type="project" value="TreeGrafter"/>
</dbReference>
<dbReference type="PANTHER" id="PTHR24056">
    <property type="entry name" value="CELL DIVISION PROTEIN KINASE"/>
    <property type="match status" value="1"/>
</dbReference>
<evidence type="ECO:0000256" key="3">
    <source>
        <dbReference type="ARBA" id="ARBA00038543"/>
    </source>
</evidence>
<protein>
    <recommendedName>
        <fullName evidence="4">Cyclin-dependent kinase 2 homolog</fullName>
    </recommendedName>
    <alternativeName>
        <fullName evidence="5">Cell division control protein 2 homolog</fullName>
    </alternativeName>
    <alternativeName>
        <fullName evidence="6">cdc2-related kinase 2</fullName>
    </alternativeName>
</protein>
<feature type="domain" description="Protein kinase" evidence="9">
    <location>
        <begin position="1"/>
        <end position="275"/>
    </location>
</feature>
<dbReference type="SUPFAM" id="SSF56112">
    <property type="entry name" value="Protein kinase-like (PK-like)"/>
    <property type="match status" value="1"/>
</dbReference>
<evidence type="ECO:0000313" key="11">
    <source>
        <dbReference type="Proteomes" id="UP000054937"/>
    </source>
</evidence>
<dbReference type="PROSITE" id="PS50011">
    <property type="entry name" value="PROTEIN_KINASE_DOM"/>
    <property type="match status" value="1"/>
</dbReference>
<dbReference type="Proteomes" id="UP000054937">
    <property type="component" value="Unassembled WGS sequence"/>
</dbReference>
<accession>A0A0V0QT60</accession>
<evidence type="ECO:0000256" key="6">
    <source>
        <dbReference type="ARBA" id="ARBA00042858"/>
    </source>
</evidence>
<evidence type="ECO:0000259" key="9">
    <source>
        <dbReference type="PROSITE" id="PS50011"/>
    </source>
</evidence>
<evidence type="ECO:0000256" key="5">
    <source>
        <dbReference type="ARBA" id="ARBA00041902"/>
    </source>
</evidence>
<reference evidence="10 11" key="1">
    <citation type="journal article" date="2015" name="Sci. Rep.">
        <title>Genome of the facultative scuticociliatosis pathogen Pseudocohnilembus persalinus provides insight into its virulence through horizontal gene transfer.</title>
        <authorList>
            <person name="Xiong J."/>
            <person name="Wang G."/>
            <person name="Cheng J."/>
            <person name="Tian M."/>
            <person name="Pan X."/>
            <person name="Warren A."/>
            <person name="Jiang C."/>
            <person name="Yuan D."/>
            <person name="Miao W."/>
        </authorList>
    </citation>
    <scope>NUCLEOTIDE SEQUENCE [LARGE SCALE GENOMIC DNA]</scope>
    <source>
        <strain evidence="10">36N120E</strain>
    </source>
</reference>
<dbReference type="Gene3D" id="1.10.510.10">
    <property type="entry name" value="Transferase(Phosphotransferase) domain 1"/>
    <property type="match status" value="1"/>
</dbReference>
<dbReference type="InterPro" id="IPR050108">
    <property type="entry name" value="CDK"/>
</dbReference>
<proteinExistence type="predicted"/>
<evidence type="ECO:0000256" key="2">
    <source>
        <dbReference type="ARBA" id="ARBA00022840"/>
    </source>
</evidence>